<dbReference type="Proteomes" id="UP001239111">
    <property type="component" value="Chromosome 3"/>
</dbReference>
<proteinExistence type="predicted"/>
<dbReference type="EMBL" id="CM056743">
    <property type="protein sequence ID" value="KAJ8669431.1"/>
    <property type="molecule type" value="Genomic_DNA"/>
</dbReference>
<organism evidence="1 2">
    <name type="scientific">Eretmocerus hayati</name>
    <dbReference type="NCBI Taxonomy" id="131215"/>
    <lineage>
        <taxon>Eukaryota</taxon>
        <taxon>Metazoa</taxon>
        <taxon>Ecdysozoa</taxon>
        <taxon>Arthropoda</taxon>
        <taxon>Hexapoda</taxon>
        <taxon>Insecta</taxon>
        <taxon>Pterygota</taxon>
        <taxon>Neoptera</taxon>
        <taxon>Endopterygota</taxon>
        <taxon>Hymenoptera</taxon>
        <taxon>Apocrita</taxon>
        <taxon>Proctotrupomorpha</taxon>
        <taxon>Chalcidoidea</taxon>
        <taxon>Aphelinidae</taxon>
        <taxon>Aphelininae</taxon>
        <taxon>Eretmocerus</taxon>
    </lineage>
</organism>
<sequence length="146" mass="16364">MDWGFLQIFNSNDHDYAMSFAQESATPQEKNEGERQPLASDGRNVSNAVNHGGPDVIIPTHEEVNGPTFEPIDVNFPKKPQRKATDHETVDKLMPQLHEEIEKLQGMANGNDFLAGLVYDIYKSVDPLKKSIALKAVQKIIDKYCP</sequence>
<name>A0ACC2NFJ2_9HYME</name>
<keyword evidence="2" id="KW-1185">Reference proteome</keyword>
<comment type="caution">
    <text evidence="1">The sequence shown here is derived from an EMBL/GenBank/DDBJ whole genome shotgun (WGS) entry which is preliminary data.</text>
</comment>
<evidence type="ECO:0000313" key="1">
    <source>
        <dbReference type="EMBL" id="KAJ8669431.1"/>
    </source>
</evidence>
<evidence type="ECO:0000313" key="2">
    <source>
        <dbReference type="Proteomes" id="UP001239111"/>
    </source>
</evidence>
<protein>
    <submittedName>
        <fullName evidence="1">Uncharacterized protein</fullName>
    </submittedName>
</protein>
<reference evidence="1" key="1">
    <citation type="submission" date="2023-04" db="EMBL/GenBank/DDBJ databases">
        <title>A chromosome-level genome assembly of the parasitoid wasp Eretmocerus hayati.</title>
        <authorList>
            <person name="Zhong Y."/>
            <person name="Liu S."/>
            <person name="Liu Y."/>
        </authorList>
    </citation>
    <scope>NUCLEOTIDE SEQUENCE</scope>
    <source>
        <strain evidence="1">ZJU_SS_LIU_2023</strain>
    </source>
</reference>
<accession>A0ACC2NFJ2</accession>
<gene>
    <name evidence="1" type="ORF">QAD02_000690</name>
</gene>